<evidence type="ECO:0000259" key="2">
    <source>
        <dbReference type="Pfam" id="PF01433"/>
    </source>
</evidence>
<dbReference type="Proteomes" id="UP001161325">
    <property type="component" value="Unassembled WGS sequence"/>
</dbReference>
<evidence type="ECO:0000256" key="1">
    <source>
        <dbReference type="SAM" id="MobiDB-lite"/>
    </source>
</evidence>
<evidence type="ECO:0000313" key="3">
    <source>
        <dbReference type="EMBL" id="GLC27935.1"/>
    </source>
</evidence>
<dbReference type="EMBL" id="BRXS01000007">
    <property type="protein sequence ID" value="GLC27935.1"/>
    <property type="molecule type" value="Genomic_DNA"/>
</dbReference>
<sequence>MLAALPLLLALQQLPASSPVPDLSQTFAGKPAAPSRTSPANGDTVGYWQQRADYRIVARLDEPKQAVVATARLTYVNASPDTLRELFVHQHLNAFRPGSKWSATDEKEGRLRFQRLPEPAYAYERFTATPTIDPSPGSGQAPTPVRAEYPGAPDSTVVRLVLPRPLAPRDSLVATFAWEARPSTVARRQGRRGRHYDFAQWYPKVAVYDRGGWQPHALVPAGEFYGEYGSFDVTLVLAEDQVVGATGVPVAGDPGWARASRGGAAPVLARTAYGALPASTADSVPAGHRAVRFVARDVHHFAWSTSPDYRYEGGAYVRRAPAGRPTGWDTVAVHALFQAADDTTWGGGRVVQRTVAALGWLERAFGTYAYPQMTVLHRIDGGGTEFPMMQMNGSASQGLILHEGGHNFAFGILGNNEWQSGWMDEGLTSYQTSWATGATAQALAAREAPPVGPAPTDAQRASMRRQLNSTIVRQARLVTRGAAQPIGTRGDLFADFNVYNNAVYTRAELMYATLRDAIGDAAFARFLNDYYARWANRHVDEAAMRASAERAAGRDLGWFFTQWVHGVGVVDYALRDVAVRETGGGWQVRGTLVRAGAYRHPISVGVRTESGWTLVQGDAARDSQSIELRVAERPLEVRLDPRGAAGAPTARFYTFTVAPDGPAPAVVRIPAPTLAAP</sequence>
<dbReference type="InterPro" id="IPR027268">
    <property type="entry name" value="Peptidase_M4/M1_CTD_sf"/>
</dbReference>
<reference evidence="3" key="1">
    <citation type="submission" date="2022-08" db="EMBL/GenBank/DDBJ databases">
        <title>Draft genome sequencing of Roseisolibacter agri AW1220.</title>
        <authorList>
            <person name="Tobiishi Y."/>
            <person name="Tonouchi A."/>
        </authorList>
    </citation>
    <scope>NUCLEOTIDE SEQUENCE</scope>
    <source>
        <strain evidence="3">AW1220</strain>
    </source>
</reference>
<comment type="caution">
    <text evidence="3">The sequence shown here is derived from an EMBL/GenBank/DDBJ whole genome shotgun (WGS) entry which is preliminary data.</text>
</comment>
<dbReference type="Pfam" id="PF01433">
    <property type="entry name" value="Peptidase_M1"/>
    <property type="match status" value="1"/>
</dbReference>
<feature type="region of interest" description="Disordered" evidence="1">
    <location>
        <begin position="23"/>
        <end position="44"/>
    </location>
</feature>
<dbReference type="GO" id="GO:0008237">
    <property type="term" value="F:metallopeptidase activity"/>
    <property type="evidence" value="ECO:0007669"/>
    <property type="project" value="InterPro"/>
</dbReference>
<dbReference type="SUPFAM" id="SSF55486">
    <property type="entry name" value="Metalloproteases ('zincins'), catalytic domain"/>
    <property type="match status" value="1"/>
</dbReference>
<evidence type="ECO:0000313" key="4">
    <source>
        <dbReference type="Proteomes" id="UP001161325"/>
    </source>
</evidence>
<feature type="domain" description="Peptidase M1 membrane alanine aminopeptidase" evidence="2">
    <location>
        <begin position="396"/>
        <end position="563"/>
    </location>
</feature>
<dbReference type="GO" id="GO:0008270">
    <property type="term" value="F:zinc ion binding"/>
    <property type="evidence" value="ECO:0007669"/>
    <property type="project" value="InterPro"/>
</dbReference>
<feature type="compositionally biased region" description="Polar residues" evidence="1">
    <location>
        <begin position="128"/>
        <end position="141"/>
    </location>
</feature>
<dbReference type="AlphaFoldDB" id="A0AA37Q7E7"/>
<keyword evidence="4" id="KW-1185">Reference proteome</keyword>
<name>A0AA37Q7E7_9BACT</name>
<gene>
    <name evidence="3" type="ORF">rosag_44480</name>
</gene>
<accession>A0AA37Q7E7</accession>
<dbReference type="Gene3D" id="1.10.390.10">
    <property type="entry name" value="Neutral Protease Domain 2"/>
    <property type="match status" value="1"/>
</dbReference>
<feature type="region of interest" description="Disordered" evidence="1">
    <location>
        <begin position="128"/>
        <end position="150"/>
    </location>
</feature>
<dbReference type="InterPro" id="IPR014782">
    <property type="entry name" value="Peptidase_M1_dom"/>
</dbReference>
<organism evidence="3 4">
    <name type="scientific">Roseisolibacter agri</name>
    <dbReference type="NCBI Taxonomy" id="2014610"/>
    <lineage>
        <taxon>Bacteria</taxon>
        <taxon>Pseudomonadati</taxon>
        <taxon>Gemmatimonadota</taxon>
        <taxon>Gemmatimonadia</taxon>
        <taxon>Gemmatimonadales</taxon>
        <taxon>Gemmatimonadaceae</taxon>
        <taxon>Roseisolibacter</taxon>
    </lineage>
</organism>
<dbReference type="RefSeq" id="WP_284352363.1">
    <property type="nucleotide sequence ID" value="NZ_BRXS01000007.1"/>
</dbReference>
<dbReference type="CDD" id="cd09604">
    <property type="entry name" value="M1_APN_like"/>
    <property type="match status" value="1"/>
</dbReference>
<protein>
    <recommendedName>
        <fullName evidence="2">Peptidase M1 membrane alanine aminopeptidase domain-containing protein</fullName>
    </recommendedName>
</protein>
<proteinExistence type="predicted"/>